<evidence type="ECO:0000256" key="5">
    <source>
        <dbReference type="SAM" id="Phobius"/>
    </source>
</evidence>
<dbReference type="HOGENOM" id="CLU_017724_0_0_1"/>
<dbReference type="PROSITE" id="PS50102">
    <property type="entry name" value="RRM"/>
    <property type="match status" value="1"/>
</dbReference>
<gene>
    <name evidence="7" type="primary">RDM1</name>
    <name evidence="7" type="synonym">LOC614269</name>
</gene>
<dbReference type="InterPro" id="IPR012677">
    <property type="entry name" value="Nucleotide-bd_a/b_plait_sf"/>
</dbReference>
<dbReference type="Gene3D" id="3.80.10.10">
    <property type="entry name" value="Ribonuclease Inhibitor"/>
    <property type="match status" value="1"/>
</dbReference>
<evidence type="ECO:0000259" key="6">
    <source>
        <dbReference type="PROSITE" id="PS50102"/>
    </source>
</evidence>
<evidence type="ECO:0000256" key="1">
    <source>
        <dbReference type="ARBA" id="ARBA00011738"/>
    </source>
</evidence>
<keyword evidence="5" id="KW-0812">Transmembrane</keyword>
<dbReference type="AlphaFoldDB" id="G3MX69"/>
<dbReference type="Pfam" id="PF14914">
    <property type="entry name" value="LRRC37AB_C"/>
    <property type="match status" value="1"/>
</dbReference>
<feature type="compositionally biased region" description="Acidic residues" evidence="4">
    <location>
        <begin position="1122"/>
        <end position="1140"/>
    </location>
</feature>
<reference evidence="7" key="2">
    <citation type="submission" date="2025-08" db="UniProtKB">
        <authorList>
            <consortium name="Ensembl"/>
        </authorList>
    </citation>
    <scope>IDENTIFICATION</scope>
    <source>
        <strain evidence="7">Hereford</strain>
    </source>
</reference>
<evidence type="ECO:0000256" key="3">
    <source>
        <dbReference type="PROSITE-ProRule" id="PRU00176"/>
    </source>
</evidence>
<dbReference type="PANTHER" id="PTHR23045:SF9">
    <property type="entry name" value="LEUCINE RICH REPEAT CONTAINING 37A-RELATED"/>
    <property type="match status" value="1"/>
</dbReference>
<dbReference type="SUPFAM" id="SSF52058">
    <property type="entry name" value="L domain-like"/>
    <property type="match status" value="1"/>
</dbReference>
<dbReference type="InterPro" id="IPR029423">
    <property type="entry name" value="LRRC37AB_C"/>
</dbReference>
<dbReference type="SUPFAM" id="SSF54928">
    <property type="entry name" value="RNA-binding domain, RBD"/>
    <property type="match status" value="1"/>
</dbReference>
<feature type="region of interest" description="Disordered" evidence="4">
    <location>
        <begin position="672"/>
        <end position="695"/>
    </location>
</feature>
<dbReference type="InterPro" id="IPR000504">
    <property type="entry name" value="RRM_dom"/>
</dbReference>
<dbReference type="PANTHER" id="PTHR23045">
    <property type="entry name" value="LEUCINE-RICH REPEAT-CONTAINING PROTEIN 37A"/>
    <property type="match status" value="1"/>
</dbReference>
<feature type="compositionally biased region" description="Basic residues" evidence="4">
    <location>
        <begin position="588"/>
        <end position="599"/>
    </location>
</feature>
<keyword evidence="5" id="KW-1133">Transmembrane helix</keyword>
<reference evidence="7" key="1">
    <citation type="submission" date="2018-03" db="EMBL/GenBank/DDBJ databases">
        <title>ARS-UCD1.2.</title>
        <authorList>
            <person name="Rosen B.D."/>
            <person name="Bickhart D.M."/>
            <person name="Koren S."/>
            <person name="Schnabel R.D."/>
            <person name="Hall R."/>
            <person name="Zimin A."/>
            <person name="Dreischer C."/>
            <person name="Schultheiss S."/>
            <person name="Schroeder S.G."/>
            <person name="Elsik C.G."/>
            <person name="Couldrey C."/>
            <person name="Liu G.E."/>
            <person name="Van Tassell C.P."/>
            <person name="Phillippy A.M."/>
            <person name="Smith T.P.L."/>
            <person name="Medrano J.F."/>
        </authorList>
    </citation>
    <scope>NUCLEOTIDE SEQUENCE [LARGE SCALE GENOMIC DNA]</scope>
    <source>
        <strain evidence="7">Hereford</strain>
    </source>
</reference>
<dbReference type="GeneTree" id="ENSGT00530000063282"/>
<feature type="domain" description="RRM" evidence="6">
    <location>
        <begin position="15"/>
        <end position="98"/>
    </location>
</feature>
<dbReference type="InterPro" id="IPR032675">
    <property type="entry name" value="LRR_dom_sf"/>
</dbReference>
<keyword evidence="5" id="KW-0472">Membrane</keyword>
<sequence>MAELVPFAVPTGSDKTLLVWELSSGPTAEALQHSLFTVFSQFGLLYSVRVFPNAAVAGPGFYAVIKFYSARDAYRAQKACNQKQLFQKSPVKIRLGTQHKAVQHNALALNSSRCQELANYYFGFNGWSKRIIKLQDLSDPEEETENEDMVAPLQRQSLKFFCALEVVLPSYECRSPGVGMAEEPLDNLEEGPLSLLMKRKKTQKLAIQKAMTDAFQKLQIVVLEISKETIFLTLMKIYGRHTVGLRNYLSCNKIQSIERRSFEPLPFLQFINLGCNLLTELSFGTFQAWHGMQFLHKLILNRNPLTAVEDSYLFKLPALKYLDMGTTQVSLTTIESILMMTLELEKLILPIRMACCLCQFKNTIEVVCKTVKLHCDSGCLTNVTFCDENTSIGNAEGSFMKVLQARKKNTSTELTIEPERASSDKSAVSLSAFMNEQLDFNDESDVISALNYILPYFSEGNLEDVESTLLPFIQLLFTNAHEGDMPVGHFKNNTKKPSVKPIDNNSTYKNKLRKLYFLENLLDAEIQEKIDEVKKKEKTAMLIHANLLGPKFKRQMFPKKLEKAQPQENSPAEIDSPGQRLLRVNRVLKHPRGLQKRHFKDAGDESSEKKQNAQPLVENTAKERRLRRPSPRELDELDMVQRPRKLVGNSFNTEPSFMKEHKAAVSSFLKQYSRGRPSDPLPPKPQPEAKNKSKDLSYTIFVLEDADARVRNMKSSKPVSHSGKKYIFHKTRSRMPHRTLKAKVSRKLRKKGSLNRMMLARRPLFSAVRSLINSPPREAFSSSGLLDPQENRFSELYSLSNPPKENSSSVNNTPHVSEAVISSGNITRPKETRPGITAQINVSSAHSTVAADFMPPVKHTNETQWEYHNVGIEFASKPPSVSFPVLSSPGDQFESQLNQQLRSLIPNNDVRKLIAHVIRTLKMDCSETHVQLACAKLISRTGLLMKLLSEQQEIKVSKAEWDTDQWKTDNYINESTEAQSEQKEQEPSELAKEVPGYGYNNKLILAISVTVVVMFLIIMFCLIEIYSHRTTSEEEGSRRGFFGFLLHKRSSGTSESQEGFFWRRRPLWLQDMYRPLNATRKKNMAQKLHDKESSEEDEIFNKNAGGAPEAPTEEAPPATDSAAEEPTGEESEAAADTATE</sequence>
<dbReference type="InParanoid" id="G3MX69"/>
<dbReference type="Proteomes" id="UP000009136">
    <property type="component" value="Chromosome 19"/>
</dbReference>
<organism evidence="7 8">
    <name type="scientific">Bos taurus</name>
    <name type="common">Bovine</name>
    <dbReference type="NCBI Taxonomy" id="9913"/>
    <lineage>
        <taxon>Eukaryota</taxon>
        <taxon>Metazoa</taxon>
        <taxon>Chordata</taxon>
        <taxon>Craniata</taxon>
        <taxon>Vertebrata</taxon>
        <taxon>Euteleostomi</taxon>
        <taxon>Mammalia</taxon>
        <taxon>Eutheria</taxon>
        <taxon>Laurasiatheria</taxon>
        <taxon>Artiodactyla</taxon>
        <taxon>Ruminantia</taxon>
        <taxon>Pecora</taxon>
        <taxon>Bovidae</taxon>
        <taxon>Bovinae</taxon>
        <taxon>Bos</taxon>
    </lineage>
</organism>
<evidence type="ECO:0000256" key="4">
    <source>
        <dbReference type="SAM" id="MobiDB-lite"/>
    </source>
</evidence>
<dbReference type="FunCoup" id="G3MX69">
    <property type="interactions" value="12"/>
</dbReference>
<keyword evidence="3" id="KW-0694">RNA-binding</keyword>
<feature type="compositionally biased region" description="Basic and acidic residues" evidence="4">
    <location>
        <begin position="600"/>
        <end position="611"/>
    </location>
</feature>
<dbReference type="Pfam" id="PF25517">
    <property type="entry name" value="DSRM_RDM1"/>
    <property type="match status" value="1"/>
</dbReference>
<proteinExistence type="predicted"/>
<dbReference type="InterPro" id="IPR034200">
    <property type="entry name" value="RDM1_RRM"/>
</dbReference>
<dbReference type="Gene3D" id="3.30.70.330">
    <property type="match status" value="1"/>
</dbReference>
<evidence type="ECO:0000256" key="2">
    <source>
        <dbReference type="ARBA" id="ARBA00013723"/>
    </source>
</evidence>
<dbReference type="InterPro" id="IPR035979">
    <property type="entry name" value="RBD_domain_sf"/>
</dbReference>
<accession>G3MX69</accession>
<feature type="region of interest" description="Disordered" evidence="4">
    <location>
        <begin position="1082"/>
        <end position="1140"/>
    </location>
</feature>
<feature type="compositionally biased region" description="Low complexity" evidence="4">
    <location>
        <begin position="1107"/>
        <end position="1121"/>
    </location>
</feature>
<evidence type="ECO:0000313" key="8">
    <source>
        <dbReference type="Proteomes" id="UP000009136"/>
    </source>
</evidence>
<evidence type="ECO:0000313" key="7">
    <source>
        <dbReference type="Ensembl" id="ENSBTAP00000054129.4"/>
    </source>
</evidence>
<dbReference type="Ensembl" id="ENSBTAT00000063914.4">
    <property type="protein sequence ID" value="ENSBTAP00000054129.4"/>
    <property type="gene ID" value="ENSBTAG00000000030.8"/>
</dbReference>
<dbReference type="Bgee" id="ENSBTAG00000027274">
    <property type="expression patterns" value="Expressed in spermatid and 37 other cell types or tissues"/>
</dbReference>
<comment type="subunit">
    <text evidence="1">Homodimer.</text>
</comment>
<feature type="region of interest" description="Disordered" evidence="4">
    <location>
        <begin position="561"/>
        <end position="580"/>
    </location>
</feature>
<keyword evidence="8" id="KW-1185">Reference proteome</keyword>
<feature type="transmembrane region" description="Helical" evidence="5">
    <location>
        <begin position="1003"/>
        <end position="1023"/>
    </location>
</feature>
<dbReference type="STRING" id="9913.ENSBTAP00000054129"/>
<dbReference type="SUPFAM" id="SSF54768">
    <property type="entry name" value="dsRNA-binding domain-like"/>
    <property type="match status" value="1"/>
</dbReference>
<name>G3MX69_BOVIN</name>
<reference evidence="7" key="3">
    <citation type="submission" date="2025-09" db="UniProtKB">
        <authorList>
            <consortium name="Ensembl"/>
        </authorList>
    </citation>
    <scope>IDENTIFICATION</scope>
    <source>
        <strain evidence="7">Hereford</strain>
    </source>
</reference>
<protein>
    <recommendedName>
        <fullName evidence="2">RAD52 motif-containing protein 1</fullName>
    </recommendedName>
</protein>
<dbReference type="Pfam" id="PF00076">
    <property type="entry name" value="RRM_1"/>
    <property type="match status" value="1"/>
</dbReference>
<dbReference type="InterPro" id="IPR057652">
    <property type="entry name" value="DSRM_RDM1"/>
</dbReference>
<feature type="region of interest" description="Disordered" evidence="4">
    <location>
        <begin position="588"/>
        <end position="638"/>
    </location>
</feature>
<dbReference type="InterPro" id="IPR015753">
    <property type="entry name" value="LRRC37"/>
</dbReference>
<dbReference type="VEuPathDB" id="HostDB:ENSBTAG00000027274"/>
<dbReference type="CDD" id="cd12364">
    <property type="entry name" value="RRM_RDM1"/>
    <property type="match status" value="1"/>
</dbReference>